<evidence type="ECO:0000256" key="1">
    <source>
        <dbReference type="ARBA" id="ARBA00006529"/>
    </source>
</evidence>
<evidence type="ECO:0000313" key="12">
    <source>
        <dbReference type="EMBL" id="KAK7253046.1"/>
    </source>
</evidence>
<evidence type="ECO:0000256" key="5">
    <source>
        <dbReference type="ARBA" id="ARBA00022777"/>
    </source>
</evidence>
<dbReference type="GO" id="GO:0004709">
    <property type="term" value="F:MAP kinase kinase kinase activity"/>
    <property type="evidence" value="ECO:0007669"/>
    <property type="project" value="UniProtKB-EC"/>
</dbReference>
<dbReference type="Gene3D" id="3.30.200.20">
    <property type="entry name" value="Phosphorylase Kinase, domain 1"/>
    <property type="match status" value="1"/>
</dbReference>
<gene>
    <name evidence="12" type="ORF">RIF29_37444</name>
</gene>
<comment type="catalytic activity">
    <reaction evidence="7">
        <text>L-threonyl-[protein] + ATP = O-phospho-L-threonyl-[protein] + ADP + H(+)</text>
        <dbReference type="Rhea" id="RHEA:46608"/>
        <dbReference type="Rhea" id="RHEA-COMP:11060"/>
        <dbReference type="Rhea" id="RHEA-COMP:11605"/>
        <dbReference type="ChEBI" id="CHEBI:15378"/>
        <dbReference type="ChEBI" id="CHEBI:30013"/>
        <dbReference type="ChEBI" id="CHEBI:30616"/>
        <dbReference type="ChEBI" id="CHEBI:61977"/>
        <dbReference type="ChEBI" id="CHEBI:456216"/>
        <dbReference type="EC" id="2.7.11.25"/>
    </reaction>
</comment>
<feature type="region of interest" description="Disordered" evidence="10">
    <location>
        <begin position="501"/>
        <end position="557"/>
    </location>
</feature>
<feature type="compositionally biased region" description="Polar residues" evidence="10">
    <location>
        <begin position="468"/>
        <end position="482"/>
    </location>
</feature>
<dbReference type="GO" id="GO:0005524">
    <property type="term" value="F:ATP binding"/>
    <property type="evidence" value="ECO:0007669"/>
    <property type="project" value="UniProtKB-UniRule"/>
</dbReference>
<evidence type="ECO:0000256" key="9">
    <source>
        <dbReference type="PROSITE-ProRule" id="PRU10141"/>
    </source>
</evidence>
<feature type="compositionally biased region" description="Polar residues" evidence="10">
    <location>
        <begin position="225"/>
        <end position="249"/>
    </location>
</feature>
<dbReference type="PANTHER" id="PTHR48016">
    <property type="entry name" value="MAP KINASE KINASE KINASE SSK2-RELATED-RELATED"/>
    <property type="match status" value="1"/>
</dbReference>
<dbReference type="EMBL" id="JAYWIO010000007">
    <property type="protein sequence ID" value="KAK7253046.1"/>
    <property type="molecule type" value="Genomic_DNA"/>
</dbReference>
<evidence type="ECO:0000256" key="10">
    <source>
        <dbReference type="SAM" id="MobiDB-lite"/>
    </source>
</evidence>
<evidence type="ECO:0000256" key="4">
    <source>
        <dbReference type="ARBA" id="ARBA00022741"/>
    </source>
</evidence>
<dbReference type="PROSITE" id="PS00107">
    <property type="entry name" value="PROTEIN_KINASE_ATP"/>
    <property type="match status" value="1"/>
</dbReference>
<accession>A0AAN9ECP5</accession>
<evidence type="ECO:0000256" key="8">
    <source>
        <dbReference type="ARBA" id="ARBA00048329"/>
    </source>
</evidence>
<dbReference type="PROSITE" id="PS50011">
    <property type="entry name" value="PROTEIN_KINASE_DOM"/>
    <property type="match status" value="1"/>
</dbReference>
<evidence type="ECO:0000256" key="7">
    <source>
        <dbReference type="ARBA" id="ARBA00047559"/>
    </source>
</evidence>
<name>A0AAN9ECP5_CROPI</name>
<keyword evidence="13" id="KW-1185">Reference proteome</keyword>
<dbReference type="InterPro" id="IPR011009">
    <property type="entry name" value="Kinase-like_dom_sf"/>
</dbReference>
<dbReference type="InterPro" id="IPR017441">
    <property type="entry name" value="Protein_kinase_ATP_BS"/>
</dbReference>
<comment type="caution">
    <text evidence="12">The sequence shown here is derived from an EMBL/GenBank/DDBJ whole genome shotgun (WGS) entry which is preliminary data.</text>
</comment>
<feature type="region of interest" description="Disordered" evidence="10">
    <location>
        <begin position="589"/>
        <end position="614"/>
    </location>
</feature>
<dbReference type="PANTHER" id="PTHR48016:SF17">
    <property type="entry name" value="MITOGEN-ACTIVATED PROTEIN KINASE KINASE KINASE YODA"/>
    <property type="match status" value="1"/>
</dbReference>
<feature type="region of interest" description="Disordered" evidence="10">
    <location>
        <begin position="225"/>
        <end position="250"/>
    </location>
</feature>
<dbReference type="GO" id="GO:0005737">
    <property type="term" value="C:cytoplasm"/>
    <property type="evidence" value="ECO:0007669"/>
    <property type="project" value="TreeGrafter"/>
</dbReference>
<keyword evidence="4 9" id="KW-0547">Nucleotide-binding</keyword>
<evidence type="ECO:0000313" key="13">
    <source>
        <dbReference type="Proteomes" id="UP001372338"/>
    </source>
</evidence>
<organism evidence="12 13">
    <name type="scientific">Crotalaria pallida</name>
    <name type="common">Smooth rattlebox</name>
    <name type="synonym">Crotalaria striata</name>
    <dbReference type="NCBI Taxonomy" id="3830"/>
    <lineage>
        <taxon>Eukaryota</taxon>
        <taxon>Viridiplantae</taxon>
        <taxon>Streptophyta</taxon>
        <taxon>Embryophyta</taxon>
        <taxon>Tracheophyta</taxon>
        <taxon>Spermatophyta</taxon>
        <taxon>Magnoliopsida</taxon>
        <taxon>eudicotyledons</taxon>
        <taxon>Gunneridae</taxon>
        <taxon>Pentapetalae</taxon>
        <taxon>rosids</taxon>
        <taxon>fabids</taxon>
        <taxon>Fabales</taxon>
        <taxon>Fabaceae</taxon>
        <taxon>Papilionoideae</taxon>
        <taxon>50 kb inversion clade</taxon>
        <taxon>genistoids sensu lato</taxon>
        <taxon>core genistoids</taxon>
        <taxon>Crotalarieae</taxon>
        <taxon>Crotalaria</taxon>
    </lineage>
</organism>
<keyword evidence="3" id="KW-0808">Transferase</keyword>
<dbReference type="EC" id="2.7.11.25" evidence="2"/>
<feature type="binding site" evidence="9">
    <location>
        <position position="278"/>
    </location>
    <ligand>
        <name>ATP</name>
        <dbReference type="ChEBI" id="CHEBI:30616"/>
    </ligand>
</feature>
<feature type="compositionally biased region" description="Basic and acidic residues" evidence="10">
    <location>
        <begin position="25"/>
        <end position="36"/>
    </location>
</feature>
<comment type="similarity">
    <text evidence="1">Belongs to the protein kinase superfamily. STE Ser/Thr protein kinase family. MAP kinase kinase kinase subfamily.</text>
</comment>
<dbReference type="Gene3D" id="1.10.510.10">
    <property type="entry name" value="Transferase(Phosphotransferase) domain 1"/>
    <property type="match status" value="1"/>
</dbReference>
<evidence type="ECO:0000256" key="2">
    <source>
        <dbReference type="ARBA" id="ARBA00012406"/>
    </source>
</evidence>
<dbReference type="Pfam" id="PF00069">
    <property type="entry name" value="Pkinase"/>
    <property type="match status" value="1"/>
</dbReference>
<keyword evidence="6 9" id="KW-0067">ATP-binding</keyword>
<feature type="compositionally biased region" description="Basic and acidic residues" evidence="10">
    <location>
        <begin position="448"/>
        <end position="457"/>
    </location>
</feature>
<feature type="region of interest" description="Disordered" evidence="10">
    <location>
        <begin position="448"/>
        <end position="482"/>
    </location>
</feature>
<protein>
    <recommendedName>
        <fullName evidence="2">mitogen-activated protein kinase kinase kinase</fullName>
        <ecNumber evidence="2">2.7.11.25</ecNumber>
    </recommendedName>
</protein>
<dbReference type="Proteomes" id="UP001372338">
    <property type="component" value="Unassembled WGS sequence"/>
</dbReference>
<evidence type="ECO:0000256" key="3">
    <source>
        <dbReference type="ARBA" id="ARBA00022679"/>
    </source>
</evidence>
<dbReference type="AlphaFoldDB" id="A0AAN9ECP5"/>
<keyword evidence="5" id="KW-0418">Kinase</keyword>
<dbReference type="InterPro" id="IPR050538">
    <property type="entry name" value="MAP_kinase_kinase_kinase"/>
</dbReference>
<dbReference type="InterPro" id="IPR000719">
    <property type="entry name" value="Prot_kinase_dom"/>
</dbReference>
<feature type="domain" description="Protein kinase" evidence="11">
    <location>
        <begin position="112"/>
        <end position="436"/>
    </location>
</feature>
<feature type="region of interest" description="Disordered" evidence="10">
    <location>
        <begin position="1"/>
        <end position="60"/>
    </location>
</feature>
<comment type="catalytic activity">
    <reaction evidence="8">
        <text>L-seryl-[protein] + ATP = O-phospho-L-seryl-[protein] + ADP + H(+)</text>
        <dbReference type="Rhea" id="RHEA:17989"/>
        <dbReference type="Rhea" id="RHEA-COMP:9863"/>
        <dbReference type="Rhea" id="RHEA-COMP:11604"/>
        <dbReference type="ChEBI" id="CHEBI:15378"/>
        <dbReference type="ChEBI" id="CHEBI:29999"/>
        <dbReference type="ChEBI" id="CHEBI:30616"/>
        <dbReference type="ChEBI" id="CHEBI:83421"/>
        <dbReference type="ChEBI" id="CHEBI:456216"/>
        <dbReference type="EC" id="2.7.11.25"/>
    </reaction>
</comment>
<sequence>MPMWWGKFTSKDGNKKANKQQKLKTVYEEKCNDKSRGLRRHGGAETVPERGFNKSPVLPSRSLSPSKFVTSCFTSFTAERPNNVDESLPFPSQGLHLPYYYNKHNDVYSGRQKLESTRGSKSSLNFPLPKNHHVSNRRELELEDLDTSSCGSGGDEDIIIDDPVFLSRHPRLYEFKNGNKIDPYRTTNVMRKYQSPPAITHHGGRQQRQQQVFPLRTSNAISFRNANSGIETPSPNSPGSQIVTSPSSSRWKKGKFLGRGSYGQVYAGFNRGHMCAMKEVTLCPDDPKSRECAKQLGQVGDKLYVYLEYCAGGSIYTMVKNFGELDEDIIGEGACVFSLKGSPHWMAPEVIKNSEGCNQAVDIWSLGCTVLEMLTTLPPWGEYEGAAAMFKIAHTDKLPPIPESLSDEGKYFIKLCLQRDPKQRPSATQLLQHPFVMSITSLLERPIQQHHESERMSHAPSPRYASSHIASRTSSLSQRSGLNNDAAMPIYQTQHQIFNPYAASGSRSPSPCTSGSNTSHRTTFSPEAASGVIRRPQSGFRLKEKSSYQVPGRNHDPYVMQSSYGMRETTTTSFKKNDVGSHNKKMTIQRGGAIKSHLPDRNPQSVSRNHMRRN</sequence>
<evidence type="ECO:0000259" key="11">
    <source>
        <dbReference type="PROSITE" id="PS50011"/>
    </source>
</evidence>
<reference evidence="12 13" key="1">
    <citation type="submission" date="2024-01" db="EMBL/GenBank/DDBJ databases">
        <title>The genomes of 5 underutilized Papilionoideae crops provide insights into root nodulation and disease resistanc.</title>
        <authorList>
            <person name="Yuan L."/>
        </authorList>
    </citation>
    <scope>NUCLEOTIDE SEQUENCE [LARGE SCALE GENOMIC DNA]</scope>
    <source>
        <strain evidence="12">ZHUSHIDOU_FW_LH</strain>
        <tissue evidence="12">Leaf</tissue>
    </source>
</reference>
<evidence type="ECO:0000256" key="6">
    <source>
        <dbReference type="ARBA" id="ARBA00022840"/>
    </source>
</evidence>
<dbReference type="SUPFAM" id="SSF56112">
    <property type="entry name" value="Protein kinase-like (PK-like)"/>
    <property type="match status" value="1"/>
</dbReference>
<feature type="compositionally biased region" description="Polar residues" evidence="10">
    <location>
        <begin position="505"/>
        <end position="525"/>
    </location>
</feature>
<proteinExistence type="inferred from homology"/>